<gene>
    <name evidence="1" type="ORF">LOAG_14104</name>
</gene>
<dbReference type="KEGG" id="loa:LOAG_14104"/>
<accession>A0A1S0TIS4</accession>
<protein>
    <submittedName>
        <fullName evidence="1">Uncharacterized protein</fullName>
    </submittedName>
</protein>
<proteinExistence type="predicted"/>
<name>A0A1S0TIS4_LOALO</name>
<evidence type="ECO:0000313" key="1">
    <source>
        <dbReference type="EMBL" id="EFO14414.1"/>
    </source>
</evidence>
<dbReference type="EMBL" id="JH712110">
    <property type="protein sequence ID" value="EFO14414.1"/>
    <property type="molecule type" value="Genomic_DNA"/>
</dbReference>
<reference evidence="1" key="1">
    <citation type="submission" date="2012-04" db="EMBL/GenBank/DDBJ databases">
        <title>The Genome Sequence of Loa loa.</title>
        <authorList>
            <consortium name="The Broad Institute Genome Sequencing Platform"/>
            <consortium name="Broad Institute Genome Sequencing Center for Infectious Disease"/>
            <person name="Nutman T.B."/>
            <person name="Fink D.L."/>
            <person name="Russ C."/>
            <person name="Young S."/>
            <person name="Zeng Q."/>
            <person name="Gargeya S."/>
            <person name="Alvarado L."/>
            <person name="Berlin A."/>
            <person name="Chapman S.B."/>
            <person name="Chen Z."/>
            <person name="Freedman E."/>
            <person name="Gellesch M."/>
            <person name="Goldberg J."/>
            <person name="Griggs A."/>
            <person name="Gujja S."/>
            <person name="Heilman E.R."/>
            <person name="Heiman D."/>
            <person name="Howarth C."/>
            <person name="Mehta T."/>
            <person name="Neiman D."/>
            <person name="Pearson M."/>
            <person name="Roberts A."/>
            <person name="Saif S."/>
            <person name="Shea T."/>
            <person name="Shenoy N."/>
            <person name="Sisk P."/>
            <person name="Stolte C."/>
            <person name="Sykes S."/>
            <person name="White J."/>
            <person name="Yandava C."/>
            <person name="Haas B."/>
            <person name="Henn M.R."/>
            <person name="Nusbaum C."/>
            <person name="Birren B."/>
        </authorList>
    </citation>
    <scope>NUCLEOTIDE SEQUENCE [LARGE SCALE GENOMIC DNA]</scope>
</reference>
<dbReference type="RefSeq" id="XP_003149655.1">
    <property type="nucleotide sequence ID" value="XM_003149607.1"/>
</dbReference>
<dbReference type="InParanoid" id="A0A1S0TIS4"/>
<sequence length="144" mass="16318">MENMEYVTYSFRQVPFLSSFTTVFSVLSSDQVTKRGVECVKIRDVWIQWGAVVHSVDDLPYCPLQRVFDILHNDLCNLFVAYVAVARTAGERGDKGNDVNRYSSPRTLPRTLVRQAEKGMADVPVVSISHITDASTCCFLFRFV</sequence>
<organism evidence="1">
    <name type="scientific">Loa loa</name>
    <name type="common">Eye worm</name>
    <name type="synonym">Filaria loa</name>
    <dbReference type="NCBI Taxonomy" id="7209"/>
    <lineage>
        <taxon>Eukaryota</taxon>
        <taxon>Metazoa</taxon>
        <taxon>Ecdysozoa</taxon>
        <taxon>Nematoda</taxon>
        <taxon>Chromadorea</taxon>
        <taxon>Rhabditida</taxon>
        <taxon>Spirurina</taxon>
        <taxon>Spiruromorpha</taxon>
        <taxon>Filarioidea</taxon>
        <taxon>Onchocercidae</taxon>
        <taxon>Loa</taxon>
    </lineage>
</organism>
<dbReference type="AlphaFoldDB" id="A0A1S0TIS4"/>
<dbReference type="CTD" id="9951583"/>
<dbReference type="GeneID" id="9951583"/>